<reference evidence="2 3" key="1">
    <citation type="submission" date="2019-05" db="EMBL/GenBank/DDBJ databases">
        <title>Emergence of the Ug99 lineage of the wheat stem rust pathogen through somatic hybridization.</title>
        <authorList>
            <person name="Li F."/>
            <person name="Upadhyaya N.M."/>
            <person name="Sperschneider J."/>
            <person name="Matny O."/>
            <person name="Nguyen-Phuc H."/>
            <person name="Mago R."/>
            <person name="Raley C."/>
            <person name="Miller M.E."/>
            <person name="Silverstein K.A.T."/>
            <person name="Henningsen E."/>
            <person name="Hirsch C.D."/>
            <person name="Visser B."/>
            <person name="Pretorius Z.A."/>
            <person name="Steffenson B.J."/>
            <person name="Schwessinger B."/>
            <person name="Dodds P.N."/>
            <person name="Figueroa M."/>
        </authorList>
    </citation>
    <scope>NUCLEOTIDE SEQUENCE [LARGE SCALE GENOMIC DNA]</scope>
    <source>
        <strain evidence="2">21-0</strain>
    </source>
</reference>
<dbReference type="AlphaFoldDB" id="A0A5B0PQL6"/>
<proteinExistence type="predicted"/>
<name>A0A5B0PQL6_PUCGR</name>
<dbReference type="EMBL" id="VSWC01000042">
    <property type="protein sequence ID" value="KAA1102994.1"/>
    <property type="molecule type" value="Genomic_DNA"/>
</dbReference>
<dbReference type="Proteomes" id="UP000324748">
    <property type="component" value="Unassembled WGS sequence"/>
</dbReference>
<evidence type="ECO:0000313" key="3">
    <source>
        <dbReference type="Proteomes" id="UP000324748"/>
    </source>
</evidence>
<feature type="region of interest" description="Disordered" evidence="1">
    <location>
        <begin position="1"/>
        <end position="63"/>
    </location>
</feature>
<feature type="compositionally biased region" description="Polar residues" evidence="1">
    <location>
        <begin position="18"/>
        <end position="51"/>
    </location>
</feature>
<comment type="caution">
    <text evidence="2">The sequence shown here is derived from an EMBL/GenBank/DDBJ whole genome shotgun (WGS) entry which is preliminary data.</text>
</comment>
<organism evidence="2 3">
    <name type="scientific">Puccinia graminis f. sp. tritici</name>
    <dbReference type="NCBI Taxonomy" id="56615"/>
    <lineage>
        <taxon>Eukaryota</taxon>
        <taxon>Fungi</taxon>
        <taxon>Dikarya</taxon>
        <taxon>Basidiomycota</taxon>
        <taxon>Pucciniomycotina</taxon>
        <taxon>Pucciniomycetes</taxon>
        <taxon>Pucciniales</taxon>
        <taxon>Pucciniaceae</taxon>
        <taxon>Puccinia</taxon>
    </lineage>
</organism>
<keyword evidence="3" id="KW-1185">Reference proteome</keyword>
<evidence type="ECO:0000313" key="2">
    <source>
        <dbReference type="EMBL" id="KAA1102994.1"/>
    </source>
</evidence>
<gene>
    <name evidence="2" type="ORF">PGT21_003479</name>
</gene>
<sequence>MPTFRAGQHRRQRPTRMAAQQNHHSQRTPTLTIPIQLTSYHPPQTRPSTTMDRSRGQRRKTDHQLSSFAAAFGHQGCQGHRRRTG</sequence>
<accession>A0A5B0PQL6</accession>
<protein>
    <submittedName>
        <fullName evidence="2">Uncharacterized protein</fullName>
    </submittedName>
</protein>
<evidence type="ECO:0000256" key="1">
    <source>
        <dbReference type="SAM" id="MobiDB-lite"/>
    </source>
</evidence>